<feature type="active site" description="Charge relay system" evidence="2">
    <location>
        <position position="203"/>
    </location>
</feature>
<dbReference type="AlphaFoldDB" id="A0A7Y9ZK24"/>
<evidence type="ECO:0000256" key="2">
    <source>
        <dbReference type="PIRSR" id="PIRSR017388-1"/>
    </source>
</evidence>
<dbReference type="Gene3D" id="3.40.50.1820">
    <property type="entry name" value="alpha/beta hydrolase"/>
    <property type="match status" value="1"/>
</dbReference>
<dbReference type="InterPro" id="IPR029058">
    <property type="entry name" value="AB_hydrolase_fold"/>
</dbReference>
<dbReference type="PANTHER" id="PTHR43798">
    <property type="entry name" value="MONOACYLGLYCEROL LIPASE"/>
    <property type="match status" value="1"/>
</dbReference>
<keyword evidence="1 6" id="KW-0378">Hydrolase</keyword>
<dbReference type="Pfam" id="PF12146">
    <property type="entry name" value="Hydrolase_4"/>
    <property type="match status" value="1"/>
</dbReference>
<accession>A0A7Y9ZK24</accession>
<feature type="binding site" evidence="3">
    <location>
        <position position="34"/>
    </location>
    <ligand>
        <name>substrate</name>
    </ligand>
</feature>
<dbReference type="InterPro" id="IPR022742">
    <property type="entry name" value="Hydrolase_4"/>
</dbReference>
<dbReference type="PIRSF" id="PIRSF017388">
    <property type="entry name" value="Esterase_lipase"/>
    <property type="match status" value="1"/>
</dbReference>
<dbReference type="GO" id="GO:0016020">
    <property type="term" value="C:membrane"/>
    <property type="evidence" value="ECO:0007669"/>
    <property type="project" value="TreeGrafter"/>
</dbReference>
<organism evidence="6 7">
    <name type="scientific">Nocardioides aromaticivorans</name>
    <dbReference type="NCBI Taxonomy" id="200618"/>
    <lineage>
        <taxon>Bacteria</taxon>
        <taxon>Bacillati</taxon>
        <taxon>Actinomycetota</taxon>
        <taxon>Actinomycetes</taxon>
        <taxon>Propionibacteriales</taxon>
        <taxon>Nocardioidaceae</taxon>
        <taxon>Nocardioides</taxon>
    </lineage>
</organism>
<proteinExistence type="predicted"/>
<feature type="site" description="Important for substrate specificity" evidence="4">
    <location>
        <position position="152"/>
    </location>
</feature>
<feature type="active site" description="Nucleophile" evidence="2">
    <location>
        <position position="102"/>
    </location>
</feature>
<dbReference type="SUPFAM" id="SSF53474">
    <property type="entry name" value="alpha/beta-Hydrolases"/>
    <property type="match status" value="1"/>
</dbReference>
<name>A0A7Y9ZK24_9ACTN</name>
<dbReference type="RefSeq" id="WP_179650805.1">
    <property type="nucleotide sequence ID" value="NZ_JACBZM010000001.1"/>
</dbReference>
<evidence type="ECO:0000313" key="6">
    <source>
        <dbReference type="EMBL" id="NYI46897.1"/>
    </source>
</evidence>
<protein>
    <submittedName>
        <fullName evidence="6">Carboxylesterase</fullName>
        <ecNumber evidence="6">3.1.1.1</ecNumber>
    </submittedName>
</protein>
<dbReference type="PANTHER" id="PTHR43798:SF31">
    <property type="entry name" value="AB HYDROLASE SUPERFAMILY PROTEIN YCLE"/>
    <property type="match status" value="1"/>
</dbReference>
<feature type="active site" description="Charge relay system" evidence="2">
    <location>
        <position position="233"/>
    </location>
</feature>
<dbReference type="InterPro" id="IPR012354">
    <property type="entry name" value="Esterase_lipase"/>
</dbReference>
<reference evidence="6 7" key="1">
    <citation type="submission" date="2020-07" db="EMBL/GenBank/DDBJ databases">
        <title>Sequencing the genomes of 1000 actinobacteria strains.</title>
        <authorList>
            <person name="Klenk H.-P."/>
        </authorList>
    </citation>
    <scope>NUCLEOTIDE SEQUENCE [LARGE SCALE GENOMIC DNA]</scope>
    <source>
        <strain evidence="6 7">DSM 15131</strain>
    </source>
</reference>
<feature type="domain" description="Serine aminopeptidase S33" evidence="5">
    <location>
        <begin position="28"/>
        <end position="238"/>
    </location>
</feature>
<evidence type="ECO:0000259" key="5">
    <source>
        <dbReference type="Pfam" id="PF12146"/>
    </source>
</evidence>
<sequence length="258" mass="27559">MSTSPAPQTEPLTVAARPELTGGRRIGVLLSHGFTGSPASMRPWGEHLGALGYGVVVPRLPGHGTTWQDLNTHRFADWYGEIATAFDALRAEHDEVVVGGLSMGGALVLRLAADRGDQVAGVMVVNPALATKRLDVKLLPVLKHLVPSFPAIANDIKKPGVDESGYSRTPLKAIHSFIGSWPALIADLPRIKAPLLYLRSPEDHVVDGKSEPIILDGVSSTDVTRVELPESYHVATLDNDAPTIFEESAAFIARVTTS</sequence>
<gene>
    <name evidence="6" type="ORF">BJ993_003977</name>
</gene>
<dbReference type="InterPro" id="IPR050266">
    <property type="entry name" value="AB_hydrolase_sf"/>
</dbReference>
<dbReference type="GO" id="GO:0106435">
    <property type="term" value="F:carboxylesterase activity"/>
    <property type="evidence" value="ECO:0007669"/>
    <property type="project" value="UniProtKB-EC"/>
</dbReference>
<dbReference type="EC" id="3.1.1.1" evidence="6"/>
<comment type="caution">
    <text evidence="6">The sequence shown here is derived from an EMBL/GenBank/DDBJ whole genome shotgun (WGS) entry which is preliminary data.</text>
</comment>
<evidence type="ECO:0000256" key="4">
    <source>
        <dbReference type="PIRSR" id="PIRSR017388-3"/>
    </source>
</evidence>
<dbReference type="EMBL" id="JACBZM010000001">
    <property type="protein sequence ID" value="NYI46897.1"/>
    <property type="molecule type" value="Genomic_DNA"/>
</dbReference>
<evidence type="ECO:0000313" key="7">
    <source>
        <dbReference type="Proteomes" id="UP000562045"/>
    </source>
</evidence>
<feature type="binding site" evidence="3">
    <location>
        <position position="103"/>
    </location>
    <ligand>
        <name>substrate</name>
    </ligand>
</feature>
<dbReference type="Proteomes" id="UP000562045">
    <property type="component" value="Unassembled WGS sequence"/>
</dbReference>
<evidence type="ECO:0000256" key="1">
    <source>
        <dbReference type="ARBA" id="ARBA00022801"/>
    </source>
</evidence>
<evidence type="ECO:0000256" key="3">
    <source>
        <dbReference type="PIRSR" id="PIRSR017388-2"/>
    </source>
</evidence>